<comment type="caution">
    <text evidence="1">The sequence shown here is derived from an EMBL/GenBank/DDBJ whole genome shotgun (WGS) entry which is preliminary data.</text>
</comment>
<dbReference type="Proteomes" id="UP001164420">
    <property type="component" value="Unassembled WGS sequence"/>
</dbReference>
<protein>
    <submittedName>
        <fullName evidence="1">Uncharacterized protein</fullName>
    </submittedName>
</protein>
<dbReference type="RefSeq" id="WP_260784664.1">
    <property type="nucleotide sequence ID" value="NZ_JAOCQI010000001.1"/>
</dbReference>
<evidence type="ECO:0000313" key="2">
    <source>
        <dbReference type="Proteomes" id="UP001164420"/>
    </source>
</evidence>
<reference evidence="1 2" key="1">
    <citation type="journal article" date="2023" name="Front. Microbiol.">
        <title>Ralstonia chuxiongensis sp. nov., Ralstonia mojiangensis sp. nov., and Ralstonia soli sp. nov., isolated from tobacco fields, are three novel species in the family Burkholderiaceae.</title>
        <authorList>
            <person name="Lu C.H."/>
            <person name="Zhang Y.Y."/>
            <person name="Jiang N."/>
            <person name="Chen W."/>
            <person name="Shao X."/>
            <person name="Zhao Z.M."/>
            <person name="Lu W.L."/>
            <person name="Hu X."/>
            <person name="Xi Y.X."/>
            <person name="Zou S.Y."/>
            <person name="Wei Q.J."/>
            <person name="Lin Z.L."/>
            <person name="Gong L."/>
            <person name="Gai X.T."/>
            <person name="Zhang L.Q."/>
            <person name="Li J.Y."/>
            <person name="Jin Y."/>
            <person name="Xia Z.Y."/>
        </authorList>
    </citation>
    <scope>NUCLEOTIDE SEQUENCE [LARGE SCALE GENOMIC DNA]</scope>
    <source>
        <strain evidence="1 2">22TCJT01-1</strain>
    </source>
</reference>
<accession>A0ABT2L3U0</accession>
<keyword evidence="2" id="KW-1185">Reference proteome</keyword>
<dbReference type="EMBL" id="JAOCQI010000001">
    <property type="protein sequence ID" value="MCT7310075.1"/>
    <property type="molecule type" value="Genomic_DNA"/>
</dbReference>
<name>A0ABT2L3U0_9RALS</name>
<evidence type="ECO:0000313" key="1">
    <source>
        <dbReference type="EMBL" id="MCT7310075.1"/>
    </source>
</evidence>
<proteinExistence type="predicted"/>
<gene>
    <name evidence="1" type="ORF">N5J06_03910</name>
</gene>
<organism evidence="1 2">
    <name type="scientific">Ralstonia mojiangensis</name>
    <dbReference type="NCBI Taxonomy" id="2953895"/>
    <lineage>
        <taxon>Bacteria</taxon>
        <taxon>Pseudomonadati</taxon>
        <taxon>Pseudomonadota</taxon>
        <taxon>Betaproteobacteria</taxon>
        <taxon>Burkholderiales</taxon>
        <taxon>Burkholderiaceae</taxon>
        <taxon>Ralstonia</taxon>
    </lineage>
</organism>
<sequence length="102" mass="11019">MTRVHERSLGGLSASAVSPESFLHNQASGLDVPTCLPFGKGPNRVPILFSVNGKPQVQSASAVAGQSHHERRSGSCRIAVKAMHRPGLYQRQDVLLRSVRFS</sequence>